<dbReference type="PANTHER" id="PTHR36766">
    <property type="entry name" value="PLANT BROAD-SPECTRUM MILDEW RESISTANCE PROTEIN RPW8"/>
    <property type="match status" value="1"/>
</dbReference>
<dbReference type="CDD" id="cd02338">
    <property type="entry name" value="ZZ_PCMF_like"/>
    <property type="match status" value="1"/>
</dbReference>
<dbReference type="SUPFAM" id="SSF57850">
    <property type="entry name" value="RING/U-box"/>
    <property type="match status" value="1"/>
</dbReference>
<dbReference type="PROSITE" id="PS50135">
    <property type="entry name" value="ZF_ZZ_2"/>
    <property type="match status" value="1"/>
</dbReference>
<dbReference type="Pfam" id="PF23559">
    <property type="entry name" value="WHD_DRP"/>
    <property type="match status" value="1"/>
</dbReference>
<dbReference type="Gene3D" id="3.80.10.10">
    <property type="entry name" value="Ribonuclease Inhibitor"/>
    <property type="match status" value="2"/>
</dbReference>
<gene>
    <name evidence="10" type="ORF">AQUCO_03300027v1</name>
</gene>
<dbReference type="FunFam" id="1.10.10.10:FF:000322">
    <property type="entry name" value="Probable disease resistance protein At1g63360"/>
    <property type="match status" value="1"/>
</dbReference>
<name>A0A2G5CZ58_AQUCA</name>
<dbReference type="Gene3D" id="1.10.10.10">
    <property type="entry name" value="Winged helix-like DNA-binding domain superfamily/Winged helix DNA-binding domain"/>
    <property type="match status" value="1"/>
</dbReference>
<dbReference type="InterPro" id="IPR038005">
    <property type="entry name" value="RX-like_CC"/>
</dbReference>
<dbReference type="SUPFAM" id="SSF52058">
    <property type="entry name" value="L domain-like"/>
    <property type="match status" value="1"/>
</dbReference>
<dbReference type="Proteomes" id="UP000230069">
    <property type="component" value="Unassembled WGS sequence"/>
</dbReference>
<dbReference type="AlphaFoldDB" id="A0A2G5CZ58"/>
<dbReference type="GO" id="GO:0005524">
    <property type="term" value="F:ATP binding"/>
    <property type="evidence" value="ECO:0007669"/>
    <property type="project" value="UniProtKB-KW"/>
</dbReference>
<dbReference type="Gene3D" id="3.30.60.90">
    <property type="match status" value="1"/>
</dbReference>
<evidence type="ECO:0000259" key="9">
    <source>
        <dbReference type="PROSITE" id="PS50135"/>
    </source>
</evidence>
<evidence type="ECO:0000256" key="8">
    <source>
        <dbReference type="PROSITE-ProRule" id="PRU00228"/>
    </source>
</evidence>
<dbReference type="Pfam" id="PF23598">
    <property type="entry name" value="LRR_14"/>
    <property type="match status" value="1"/>
</dbReference>
<evidence type="ECO:0000313" key="10">
    <source>
        <dbReference type="EMBL" id="PIA36555.1"/>
    </source>
</evidence>
<dbReference type="Pfam" id="PF00931">
    <property type="entry name" value="NB-ARC"/>
    <property type="match status" value="1"/>
</dbReference>
<dbReference type="Pfam" id="PF18052">
    <property type="entry name" value="Rx_N"/>
    <property type="match status" value="1"/>
</dbReference>
<evidence type="ECO:0000256" key="4">
    <source>
        <dbReference type="ARBA" id="ARBA00022771"/>
    </source>
</evidence>
<evidence type="ECO:0000256" key="7">
    <source>
        <dbReference type="ARBA" id="ARBA00022840"/>
    </source>
</evidence>
<keyword evidence="6" id="KW-0862">Zinc</keyword>
<dbReference type="InterPro" id="IPR000433">
    <property type="entry name" value="Znf_ZZ"/>
</dbReference>
<keyword evidence="4 8" id="KW-0863">Zinc-finger</keyword>
<keyword evidence="7" id="KW-0067">ATP-binding</keyword>
<protein>
    <recommendedName>
        <fullName evidence="9">ZZ-type domain-containing protein</fullName>
    </recommendedName>
</protein>
<dbReference type="InterPro" id="IPR042197">
    <property type="entry name" value="Apaf_helical"/>
</dbReference>
<dbReference type="InterPro" id="IPR027417">
    <property type="entry name" value="P-loop_NTPase"/>
</dbReference>
<dbReference type="Gene3D" id="3.40.50.300">
    <property type="entry name" value="P-loop containing nucleotide triphosphate hydrolases"/>
    <property type="match status" value="1"/>
</dbReference>
<reference evidence="10 11" key="1">
    <citation type="submission" date="2017-09" db="EMBL/GenBank/DDBJ databases">
        <title>WGS assembly of Aquilegia coerulea Goldsmith.</title>
        <authorList>
            <person name="Hodges S."/>
            <person name="Kramer E."/>
            <person name="Nordborg M."/>
            <person name="Tomkins J."/>
            <person name="Borevitz J."/>
            <person name="Derieg N."/>
            <person name="Yan J."/>
            <person name="Mihaltcheva S."/>
            <person name="Hayes R.D."/>
            <person name="Rokhsar D."/>
        </authorList>
    </citation>
    <scope>NUCLEOTIDE SEQUENCE [LARGE SCALE GENOMIC DNA]</scope>
    <source>
        <strain evidence="11">cv. Goldsmith</strain>
    </source>
</reference>
<dbReference type="GO" id="GO:0008270">
    <property type="term" value="F:zinc ion binding"/>
    <property type="evidence" value="ECO:0007669"/>
    <property type="project" value="UniProtKB-KW"/>
</dbReference>
<proteinExistence type="predicted"/>
<keyword evidence="5" id="KW-0611">Plant defense</keyword>
<evidence type="ECO:0000256" key="2">
    <source>
        <dbReference type="ARBA" id="ARBA00022737"/>
    </source>
</evidence>
<dbReference type="Gene3D" id="1.20.5.4130">
    <property type="match status" value="1"/>
</dbReference>
<dbReference type="InterPro" id="IPR041118">
    <property type="entry name" value="Rx_N"/>
</dbReference>
<evidence type="ECO:0000313" key="11">
    <source>
        <dbReference type="Proteomes" id="UP000230069"/>
    </source>
</evidence>
<dbReference type="EMBL" id="KZ305050">
    <property type="protein sequence ID" value="PIA36555.1"/>
    <property type="molecule type" value="Genomic_DNA"/>
</dbReference>
<dbReference type="GO" id="GO:0051707">
    <property type="term" value="P:response to other organism"/>
    <property type="evidence" value="ECO:0007669"/>
    <property type="project" value="UniProtKB-ARBA"/>
</dbReference>
<accession>A0A2G5CZ58</accession>
<dbReference type="GO" id="GO:0043531">
    <property type="term" value="F:ADP binding"/>
    <property type="evidence" value="ECO:0007669"/>
    <property type="project" value="InterPro"/>
</dbReference>
<evidence type="ECO:0000256" key="5">
    <source>
        <dbReference type="ARBA" id="ARBA00022821"/>
    </source>
</evidence>
<sequence length="1153" mass="131803">MAEALVSVLLEQLGSIVVDELVQEVKLIKDVENEVKSLTATLTMIKAVLKDADEKQVKDEAVKFWLKELKDVSYDAEDVLDEWITRTLISKMLQHEKACSRLLSLFCCFKPVVLRHEIGVKIRELNDRLDQIATNKVRYTLTESQNQRESRPLTSSIVDVSDVIGRLDDKEVVVNKILGESSRRDLKVPVISVVGTGGFGKTTLAKLILKEEKVINHFEMQMWVCVSDPFNRELVAKQIIEAAKGNVNDMVSWDALHKRLSESVQGKRFILVLDDVWPHKFEDWNPLKTSLDGGAVGSRIIITTRDQEIATQMDSTYVHQLKQLSDDDSWLMFRRIAFGSIEGDLEILEDIGRDIVRKCKGVPLSIEVLARFLRSKTNIQDWRYVLESDIWNVQRQGFLPSILFSYYDLPAKLKPCLAYCAILPKDAKIKKKQMVRLWMAQGFLGSDGSKDLELEGERIFDNLAMRSFFQDFEKDSKGNITCCMMHDLVHDFVQFLTESETCTFKDEELKNINVRHLSTLTLDTPSIYKLKKLRTLRQVSVHVYNLNMRKHLGLLHQLQCLRVLDLSHSDLQEFPSDVELSLHLRYLNLSDTKLKELPETVCNLLNLQTLKLKNCFELAKLPKGLGKLCNLRHLMIEGTESLKYLPQGLGRLSCLRTLNKFITGDGDEIEEEGCNIRELKLLNHLQGELEIINLGQANANEAAEAQLEKKKNLQSLILQFWVEEEENDDEGILKCLVPHTNLEELEVQYYRGKKLPEWISSLDFNLVKLDLNLLKELLQLPALGKLPFLEVLVLYRLESVKRIGDEFYGLSSGWGGGGRDPVQQKIVFPKLKVLCFSDMDAWEEWDLPYQNGNNNIDFFPNLVELAICACNRLQALPSGLGKLKSLQSLEINRTRGLKNLLGQEILGILGSNDRKGGYAEEEEEEEQYREFVKPTTRVVLFPALTSLQLFFLPEWEEETIPADWRSNITIMPSLSYFLISNSSQSSFSYWFNLLTSIRQLQFQSCKFLDFGREDLKHLTMLQQLTIRDCPILTRRFIGEDVSSSSSHSYIIAIEGFNVHNRVSCDNCEMNPIVGKRYRCKDCSDANIVSTRGIGFDLCDKCYNTPSKHTDLVNQHHTQGHTFELIENRGDIPIHPDDGVVIAKSAAVEEQNKA</sequence>
<dbReference type="PRINTS" id="PR00364">
    <property type="entry name" value="DISEASERSIST"/>
</dbReference>
<dbReference type="InParanoid" id="A0A2G5CZ58"/>
<keyword evidence="11" id="KW-1185">Reference proteome</keyword>
<dbReference type="InterPro" id="IPR058922">
    <property type="entry name" value="WHD_DRP"/>
</dbReference>
<keyword evidence="2" id="KW-0677">Repeat</keyword>
<dbReference type="PANTHER" id="PTHR36766:SF40">
    <property type="entry name" value="DISEASE RESISTANCE PROTEIN RGA3"/>
    <property type="match status" value="1"/>
</dbReference>
<evidence type="ECO:0000256" key="6">
    <source>
        <dbReference type="ARBA" id="ARBA00022833"/>
    </source>
</evidence>
<keyword evidence="1" id="KW-0479">Metal-binding</keyword>
<dbReference type="GO" id="GO:0006952">
    <property type="term" value="P:defense response"/>
    <property type="evidence" value="ECO:0007669"/>
    <property type="project" value="UniProtKB-KW"/>
</dbReference>
<organism evidence="10 11">
    <name type="scientific">Aquilegia coerulea</name>
    <name type="common">Rocky mountain columbine</name>
    <dbReference type="NCBI Taxonomy" id="218851"/>
    <lineage>
        <taxon>Eukaryota</taxon>
        <taxon>Viridiplantae</taxon>
        <taxon>Streptophyta</taxon>
        <taxon>Embryophyta</taxon>
        <taxon>Tracheophyta</taxon>
        <taxon>Spermatophyta</taxon>
        <taxon>Magnoliopsida</taxon>
        <taxon>Ranunculales</taxon>
        <taxon>Ranunculaceae</taxon>
        <taxon>Thalictroideae</taxon>
        <taxon>Aquilegia</taxon>
    </lineage>
</organism>
<dbReference type="OrthoDB" id="441278at2759"/>
<dbReference type="Gene3D" id="1.10.8.430">
    <property type="entry name" value="Helical domain of apoptotic protease-activating factors"/>
    <property type="match status" value="1"/>
</dbReference>
<feature type="domain" description="ZZ-type" evidence="9">
    <location>
        <begin position="1059"/>
        <end position="1130"/>
    </location>
</feature>
<dbReference type="InterPro" id="IPR036388">
    <property type="entry name" value="WH-like_DNA-bd_sf"/>
</dbReference>
<dbReference type="Pfam" id="PF00569">
    <property type="entry name" value="ZZ"/>
    <property type="match status" value="1"/>
</dbReference>
<dbReference type="InterPro" id="IPR002182">
    <property type="entry name" value="NB-ARC"/>
</dbReference>
<dbReference type="InterPro" id="IPR032675">
    <property type="entry name" value="LRR_dom_sf"/>
</dbReference>
<dbReference type="SUPFAM" id="SSF52047">
    <property type="entry name" value="RNI-like"/>
    <property type="match status" value="1"/>
</dbReference>
<dbReference type="SUPFAM" id="SSF52540">
    <property type="entry name" value="P-loop containing nucleoside triphosphate hydrolases"/>
    <property type="match status" value="1"/>
</dbReference>
<dbReference type="CDD" id="cd14798">
    <property type="entry name" value="RX-CC_like"/>
    <property type="match status" value="1"/>
</dbReference>
<dbReference type="InterPro" id="IPR043145">
    <property type="entry name" value="Znf_ZZ_sf"/>
</dbReference>
<dbReference type="STRING" id="218851.A0A2G5CZ58"/>
<dbReference type="SMART" id="SM00291">
    <property type="entry name" value="ZnF_ZZ"/>
    <property type="match status" value="1"/>
</dbReference>
<keyword evidence="3" id="KW-0547">Nucleotide-binding</keyword>
<dbReference type="InterPro" id="IPR055414">
    <property type="entry name" value="LRR_R13L4/SHOC2-like"/>
</dbReference>
<evidence type="ECO:0000256" key="3">
    <source>
        <dbReference type="ARBA" id="ARBA00022741"/>
    </source>
</evidence>
<evidence type="ECO:0000256" key="1">
    <source>
        <dbReference type="ARBA" id="ARBA00022723"/>
    </source>
</evidence>